<keyword evidence="2" id="KW-1133">Transmembrane helix</keyword>
<organism evidence="3 4">
    <name type="scientific">Streptomyces graminofaciens</name>
    <dbReference type="NCBI Taxonomy" id="68212"/>
    <lineage>
        <taxon>Bacteria</taxon>
        <taxon>Bacillati</taxon>
        <taxon>Actinomycetota</taxon>
        <taxon>Actinomycetes</taxon>
        <taxon>Kitasatosporales</taxon>
        <taxon>Streptomycetaceae</taxon>
        <taxon>Streptomyces</taxon>
    </lineage>
</organism>
<feature type="region of interest" description="Disordered" evidence="1">
    <location>
        <begin position="296"/>
        <end position="356"/>
    </location>
</feature>
<protein>
    <recommendedName>
        <fullName evidence="5">TrbL/VirB6 plasmid conjugal transfer protein</fullName>
    </recommendedName>
</protein>
<feature type="compositionally biased region" description="Pro residues" evidence="1">
    <location>
        <begin position="334"/>
        <end position="344"/>
    </location>
</feature>
<feature type="transmembrane region" description="Helical" evidence="2">
    <location>
        <begin position="176"/>
        <end position="197"/>
    </location>
</feature>
<sequence length="374" mass="38124">MSFLKCITNPLKCAVEVPAKAVVSTAVQLFAEAIGNATAEVLKSLNGVWLRVGSAAGSSSAIQDISDETEWLVAYVAVASLLVAAFKMAMDRRGEPLVPVIRGMLRVLLIATAGTWIFQRLATASDNFASYIYEKSELGDRASAILGVVTLRVPGLILVLGLVVMLAAIIQIVLMYVRVGVLILLLGTLPLAASASMTGWGENWWRKHLGWLIAWLLYKPAAALVIYSATAMTQDAAGLDANIAGLGMLVLATFALPALLNLIVPATAALGSASGGGMVLGAASDLTDLGKQGYQALKASGSSPPSPAPPAVEGGGSPAKGPSGSEAPPDSSAPAPPPPKPPAGNPAAAKAMGTAGNIAGNFARQVVHSADDQG</sequence>
<keyword evidence="2" id="KW-0812">Transmembrane</keyword>
<evidence type="ECO:0008006" key="5">
    <source>
        <dbReference type="Google" id="ProtNLM"/>
    </source>
</evidence>
<feature type="transmembrane region" description="Helical" evidence="2">
    <location>
        <begin position="241"/>
        <end position="264"/>
    </location>
</feature>
<feature type="transmembrane region" description="Helical" evidence="2">
    <location>
        <begin position="103"/>
        <end position="122"/>
    </location>
</feature>
<keyword evidence="4" id="KW-1185">Reference proteome</keyword>
<evidence type="ECO:0000313" key="3">
    <source>
        <dbReference type="EMBL" id="BBC31832.1"/>
    </source>
</evidence>
<dbReference type="EMBL" id="AP018448">
    <property type="protein sequence ID" value="BBC31832.1"/>
    <property type="molecule type" value="Genomic_DNA"/>
</dbReference>
<gene>
    <name evidence="3" type="ORF">SGFS_031260</name>
</gene>
<reference evidence="3 4" key="1">
    <citation type="journal article" date="2010" name="ChemBioChem">
        <title>Cloning and characterization of the biosynthetic gene cluster of 16-membered macrolide antibiotic FD-891: involvement of a dual functional cytochrome P450 monooxygenase catalyzing epoxidation and hydroxylation.</title>
        <authorList>
            <person name="Kudo F."/>
            <person name="Motegi A."/>
            <person name="Mizoue K."/>
            <person name="Eguchi T."/>
        </authorList>
    </citation>
    <scope>NUCLEOTIDE SEQUENCE [LARGE SCALE GENOMIC DNA]</scope>
    <source>
        <strain evidence="3 4">A-8890</strain>
    </source>
</reference>
<feature type="compositionally biased region" description="Low complexity" evidence="1">
    <location>
        <begin position="345"/>
        <end position="356"/>
    </location>
</feature>
<keyword evidence="2" id="KW-0472">Membrane</keyword>
<reference evidence="3 4" key="2">
    <citation type="journal article" date="2023" name="ChemBioChem">
        <title>Acyltransferase Domain Exchange between Two Independent Type I Polyketide Synthases in the Same Producer Strain of Macrolide Antibiotics.</title>
        <authorList>
            <person name="Kudo F."/>
            <person name="Kishikawa K."/>
            <person name="Tsuboi K."/>
            <person name="Kido T."/>
            <person name="Usui T."/>
            <person name="Hashimoto J."/>
            <person name="Shin-Ya K."/>
            <person name="Miyanaga A."/>
            <person name="Eguchi T."/>
        </authorList>
    </citation>
    <scope>NUCLEOTIDE SEQUENCE [LARGE SCALE GENOMIC DNA]</scope>
    <source>
        <strain evidence="3 4">A-8890</strain>
    </source>
</reference>
<evidence type="ECO:0000256" key="2">
    <source>
        <dbReference type="SAM" id="Phobius"/>
    </source>
</evidence>
<name>A0ABN5VI39_9ACTN</name>
<feature type="transmembrane region" description="Helical" evidence="2">
    <location>
        <begin position="72"/>
        <end position="91"/>
    </location>
</feature>
<evidence type="ECO:0000313" key="4">
    <source>
        <dbReference type="Proteomes" id="UP001321542"/>
    </source>
</evidence>
<proteinExistence type="predicted"/>
<feature type="transmembrane region" description="Helical" evidence="2">
    <location>
        <begin position="142"/>
        <end position="169"/>
    </location>
</feature>
<dbReference type="RefSeq" id="WP_286250673.1">
    <property type="nucleotide sequence ID" value="NZ_AP018448.1"/>
</dbReference>
<evidence type="ECO:0000256" key="1">
    <source>
        <dbReference type="SAM" id="MobiDB-lite"/>
    </source>
</evidence>
<feature type="transmembrane region" description="Helical" evidence="2">
    <location>
        <begin position="209"/>
        <end position="229"/>
    </location>
</feature>
<dbReference type="Proteomes" id="UP001321542">
    <property type="component" value="Chromosome"/>
</dbReference>
<feature type="compositionally biased region" description="Low complexity" evidence="1">
    <location>
        <begin position="319"/>
        <end position="333"/>
    </location>
</feature>
<accession>A0ABN5VI39</accession>